<evidence type="ECO:0000313" key="20">
    <source>
        <dbReference type="Proteomes" id="UP000287224"/>
    </source>
</evidence>
<feature type="transmembrane region" description="Helical" evidence="16">
    <location>
        <begin position="109"/>
        <end position="132"/>
    </location>
</feature>
<evidence type="ECO:0000259" key="18">
    <source>
        <dbReference type="Pfam" id="PF00912"/>
    </source>
</evidence>
<evidence type="ECO:0000256" key="7">
    <source>
        <dbReference type="ARBA" id="ARBA00022801"/>
    </source>
</evidence>
<evidence type="ECO:0000256" key="6">
    <source>
        <dbReference type="ARBA" id="ARBA00022679"/>
    </source>
</evidence>
<gene>
    <name evidence="19" type="ORF">KDAU_06830</name>
</gene>
<keyword evidence="16" id="KW-1133">Transmembrane helix</keyword>
<dbReference type="Pfam" id="PF00912">
    <property type="entry name" value="Transgly"/>
    <property type="match status" value="1"/>
</dbReference>
<evidence type="ECO:0000256" key="15">
    <source>
        <dbReference type="SAM" id="MobiDB-lite"/>
    </source>
</evidence>
<dbReference type="InterPro" id="IPR012338">
    <property type="entry name" value="Beta-lactam/transpept-like"/>
</dbReference>
<reference evidence="20" key="1">
    <citation type="submission" date="2018-12" db="EMBL/GenBank/DDBJ databases">
        <title>Tengunoibacter tsumagoiensis gen. nov., sp. nov., Dictyobacter kobayashii sp. nov., D. alpinus sp. nov., and D. joshuensis sp. nov. and description of Dictyobacteraceae fam. nov. within the order Ktedonobacterales isolated from Tengu-no-mugimeshi.</title>
        <authorList>
            <person name="Wang C.M."/>
            <person name="Zheng Y."/>
            <person name="Sakai Y."/>
            <person name="Toyoda A."/>
            <person name="Minakuchi Y."/>
            <person name="Abe K."/>
            <person name="Yokota A."/>
            <person name="Yabe S."/>
        </authorList>
    </citation>
    <scope>NUCLEOTIDE SEQUENCE [LARGE SCALE GENOMIC DNA]</scope>
    <source>
        <strain evidence="20">S-27</strain>
    </source>
</reference>
<dbReference type="PANTHER" id="PTHR32282:SF11">
    <property type="entry name" value="PENICILLIN-BINDING PROTEIN 1B"/>
    <property type="match status" value="1"/>
</dbReference>
<dbReference type="EMBL" id="BIFQ01000001">
    <property type="protein sequence ID" value="GCE03354.1"/>
    <property type="molecule type" value="Genomic_DNA"/>
</dbReference>
<dbReference type="SUPFAM" id="SSF56601">
    <property type="entry name" value="beta-lactamase/transpeptidase-like"/>
    <property type="match status" value="1"/>
</dbReference>
<evidence type="ECO:0000256" key="8">
    <source>
        <dbReference type="ARBA" id="ARBA00022960"/>
    </source>
</evidence>
<protein>
    <submittedName>
        <fullName evidence="19">Uncharacterized protein</fullName>
    </submittedName>
</protein>
<dbReference type="Pfam" id="PF00905">
    <property type="entry name" value="Transpeptidase"/>
    <property type="match status" value="1"/>
</dbReference>
<evidence type="ECO:0000256" key="16">
    <source>
        <dbReference type="SAM" id="Phobius"/>
    </source>
</evidence>
<dbReference type="GO" id="GO:0009002">
    <property type="term" value="F:serine-type D-Ala-D-Ala carboxypeptidase activity"/>
    <property type="evidence" value="ECO:0007669"/>
    <property type="project" value="UniProtKB-EC"/>
</dbReference>
<dbReference type="InterPro" id="IPR050396">
    <property type="entry name" value="Glycosyltr_51/Transpeptidase"/>
</dbReference>
<dbReference type="GO" id="GO:0030288">
    <property type="term" value="C:outer membrane-bounded periplasmic space"/>
    <property type="evidence" value="ECO:0007669"/>
    <property type="project" value="TreeGrafter"/>
</dbReference>
<evidence type="ECO:0000256" key="9">
    <source>
        <dbReference type="ARBA" id="ARBA00022984"/>
    </source>
</evidence>
<feature type="domain" description="Penicillin-binding protein transpeptidase" evidence="17">
    <location>
        <begin position="440"/>
        <end position="718"/>
    </location>
</feature>
<comment type="catalytic activity">
    <reaction evidence="13">
        <text>Preferential cleavage: (Ac)2-L-Lys-D-Ala-|-D-Ala. Also transpeptidation of peptidyl-alanyl moieties that are N-acyl substituents of D-alanine.</text>
        <dbReference type="EC" id="3.4.16.4"/>
    </reaction>
</comment>
<keyword evidence="9" id="KW-0573">Peptidoglycan synthesis</keyword>
<keyword evidence="7" id="KW-0378">Hydrolase</keyword>
<comment type="catalytic activity">
    <reaction evidence="14">
        <text>[GlcNAc-(1-&gt;4)-Mur2Ac(oyl-L-Ala-gamma-D-Glu-L-Lys-D-Ala-D-Ala)](n)-di-trans,octa-cis-undecaprenyl diphosphate + beta-D-GlcNAc-(1-&gt;4)-Mur2Ac(oyl-L-Ala-gamma-D-Glu-L-Lys-D-Ala-D-Ala)-di-trans,octa-cis-undecaprenyl diphosphate = [GlcNAc-(1-&gt;4)-Mur2Ac(oyl-L-Ala-gamma-D-Glu-L-Lys-D-Ala-D-Ala)](n+1)-di-trans,octa-cis-undecaprenyl diphosphate + di-trans,octa-cis-undecaprenyl diphosphate + H(+)</text>
        <dbReference type="Rhea" id="RHEA:23708"/>
        <dbReference type="Rhea" id="RHEA-COMP:9602"/>
        <dbReference type="Rhea" id="RHEA-COMP:9603"/>
        <dbReference type="ChEBI" id="CHEBI:15378"/>
        <dbReference type="ChEBI" id="CHEBI:58405"/>
        <dbReference type="ChEBI" id="CHEBI:60033"/>
        <dbReference type="ChEBI" id="CHEBI:78435"/>
        <dbReference type="EC" id="2.4.99.28"/>
    </reaction>
</comment>
<dbReference type="RefSeq" id="WP_126594642.1">
    <property type="nucleotide sequence ID" value="NZ_BIFQ01000001.1"/>
</dbReference>
<dbReference type="OrthoDB" id="9766909at2"/>
<name>A0A401Z915_9CHLR</name>
<feature type="domain" description="Glycosyl transferase family 51" evidence="18">
    <location>
        <begin position="172"/>
        <end position="345"/>
    </location>
</feature>
<evidence type="ECO:0000259" key="17">
    <source>
        <dbReference type="Pfam" id="PF00905"/>
    </source>
</evidence>
<keyword evidence="12" id="KW-0961">Cell wall biogenesis/degradation</keyword>
<dbReference type="GO" id="GO:0008658">
    <property type="term" value="F:penicillin binding"/>
    <property type="evidence" value="ECO:0007669"/>
    <property type="project" value="InterPro"/>
</dbReference>
<evidence type="ECO:0000256" key="4">
    <source>
        <dbReference type="ARBA" id="ARBA00022670"/>
    </source>
</evidence>
<dbReference type="GO" id="GO:0006508">
    <property type="term" value="P:proteolysis"/>
    <property type="evidence" value="ECO:0007669"/>
    <property type="project" value="UniProtKB-KW"/>
</dbReference>
<dbReference type="InterPro" id="IPR023346">
    <property type="entry name" value="Lysozyme-like_dom_sf"/>
</dbReference>
<proteinExistence type="predicted"/>
<evidence type="ECO:0000256" key="13">
    <source>
        <dbReference type="ARBA" id="ARBA00034000"/>
    </source>
</evidence>
<evidence type="ECO:0000256" key="5">
    <source>
        <dbReference type="ARBA" id="ARBA00022676"/>
    </source>
</evidence>
<evidence type="ECO:0000256" key="10">
    <source>
        <dbReference type="ARBA" id="ARBA00023136"/>
    </source>
</evidence>
<dbReference type="AlphaFoldDB" id="A0A401Z915"/>
<dbReference type="GO" id="GO:0005886">
    <property type="term" value="C:plasma membrane"/>
    <property type="evidence" value="ECO:0007669"/>
    <property type="project" value="UniProtKB-SubCell"/>
</dbReference>
<keyword evidence="5" id="KW-0328">Glycosyltransferase</keyword>
<dbReference type="InterPro" id="IPR001460">
    <property type="entry name" value="PCN-bd_Tpept"/>
</dbReference>
<evidence type="ECO:0000256" key="11">
    <source>
        <dbReference type="ARBA" id="ARBA00023268"/>
    </source>
</evidence>
<keyword evidence="20" id="KW-1185">Reference proteome</keyword>
<accession>A0A401Z915</accession>
<evidence type="ECO:0000313" key="19">
    <source>
        <dbReference type="EMBL" id="GCE03354.1"/>
    </source>
</evidence>
<dbReference type="InterPro" id="IPR001264">
    <property type="entry name" value="Glyco_trans_51"/>
</dbReference>
<dbReference type="SUPFAM" id="SSF53955">
    <property type="entry name" value="Lysozyme-like"/>
    <property type="match status" value="1"/>
</dbReference>
<dbReference type="GO" id="GO:0009252">
    <property type="term" value="P:peptidoglycan biosynthetic process"/>
    <property type="evidence" value="ECO:0007669"/>
    <property type="project" value="UniProtKB-KW"/>
</dbReference>
<evidence type="ECO:0000256" key="1">
    <source>
        <dbReference type="ARBA" id="ARBA00004236"/>
    </source>
</evidence>
<keyword evidence="11" id="KW-0511">Multifunctional enzyme</keyword>
<dbReference type="Proteomes" id="UP000287224">
    <property type="component" value="Unassembled WGS sequence"/>
</dbReference>
<keyword evidence="3" id="KW-0121">Carboxypeptidase</keyword>
<dbReference type="GO" id="GO:0008360">
    <property type="term" value="P:regulation of cell shape"/>
    <property type="evidence" value="ECO:0007669"/>
    <property type="project" value="UniProtKB-KW"/>
</dbReference>
<feature type="region of interest" description="Disordered" evidence="15">
    <location>
        <begin position="1"/>
        <end position="40"/>
    </location>
</feature>
<evidence type="ECO:0000256" key="14">
    <source>
        <dbReference type="ARBA" id="ARBA00049902"/>
    </source>
</evidence>
<keyword evidence="10 16" id="KW-0472">Membrane</keyword>
<keyword evidence="4" id="KW-0645">Protease</keyword>
<dbReference type="PANTHER" id="PTHR32282">
    <property type="entry name" value="BINDING PROTEIN TRANSPEPTIDASE, PUTATIVE-RELATED"/>
    <property type="match status" value="1"/>
</dbReference>
<keyword evidence="16" id="KW-0812">Transmembrane</keyword>
<dbReference type="GO" id="GO:0008955">
    <property type="term" value="F:peptidoglycan glycosyltransferase activity"/>
    <property type="evidence" value="ECO:0007669"/>
    <property type="project" value="UniProtKB-EC"/>
</dbReference>
<dbReference type="InterPro" id="IPR036950">
    <property type="entry name" value="PBP_transglycosylase"/>
</dbReference>
<comment type="caution">
    <text evidence="19">The sequence shown here is derived from an EMBL/GenBank/DDBJ whole genome shotgun (WGS) entry which is preliminary data.</text>
</comment>
<sequence>MATGMRPGNTPKPEEEEEEKNTLPMVPQTEGTSSPQRRPMKLPAYSQAAVAQRLGEAPEPPTPGVMYEASHKRVHEAGWHTKRYFKRKSLRGTNTQVETRARNTTRTMLSVIVSGLSVLLVVVIIFVSYVSFSNAVNKQYHGSILTLQDMLPKDNLKVYDSQNNLLFQRADDGVQTTLPLNKISKNLVNAEVAIEDQNFWKNSGFDITGIVRAAIADLTAHGVVAGGSTITQQLVKNTIVGNKDTALRKLQEVILAPEVTRHYTKEQIMGMYLNTIYYGNMVYGAEAAATRYFGLKDTPTQTAAQQLDIAQAATLAGIPSNPELRNPIAYPRNSYSRTLQVLQQMYVQGYITGQQKADAIKELQKLGFIKRTGLPPEQASTYVNYVLSELTNDLHVKPADLPRSGLVVKTALDLKLQNYAQASAKLHVQQMTAHHITNAAVVVMDQHTGAVSAIVGNIDPNDPKYGSFNVATQGYRQPGSSFKPYVYATAFEQGTASPGSKVLDAPLTVPMCCGLPPYQPHNYSMTYGGWMPYRLALDNSLNIPAIKIEQTAGIDASLKTAENMMNISDGSQSKAANVFYGTPNITMVLGALSLRLIDNTQGYATFANGGVRVPYHAITEITDQNGKTVFKPDTTGKRVLSPAAAFMITNVLSDNPSRNLEFGPCSSLYLYTSSTSQCYAGNPGKVIPAAAKTGTSNSFVDNWTMGYTARYTVGVWAGNNDNSQMVNVTGVDGAGPIWHDVQLYLNQNKPIIKFPGPPSTVVKQNGDWVLKR</sequence>
<dbReference type="GO" id="GO:0071555">
    <property type="term" value="P:cell wall organization"/>
    <property type="evidence" value="ECO:0007669"/>
    <property type="project" value="UniProtKB-KW"/>
</dbReference>
<dbReference type="Gene3D" id="3.40.710.10">
    <property type="entry name" value="DD-peptidase/beta-lactamase superfamily"/>
    <property type="match status" value="1"/>
</dbReference>
<comment type="subcellular location">
    <subcellularLocation>
        <location evidence="1">Cell membrane</location>
    </subcellularLocation>
</comment>
<dbReference type="Gene3D" id="1.10.3810.10">
    <property type="entry name" value="Biosynthetic peptidoglycan transglycosylase-like"/>
    <property type="match status" value="1"/>
</dbReference>
<evidence type="ECO:0000256" key="3">
    <source>
        <dbReference type="ARBA" id="ARBA00022645"/>
    </source>
</evidence>
<keyword evidence="8" id="KW-0133">Cell shape</keyword>
<organism evidence="19 20">
    <name type="scientific">Dictyobacter aurantiacus</name>
    <dbReference type="NCBI Taxonomy" id="1936993"/>
    <lineage>
        <taxon>Bacteria</taxon>
        <taxon>Bacillati</taxon>
        <taxon>Chloroflexota</taxon>
        <taxon>Ktedonobacteria</taxon>
        <taxon>Ktedonobacterales</taxon>
        <taxon>Dictyobacteraceae</taxon>
        <taxon>Dictyobacter</taxon>
    </lineage>
</organism>
<keyword evidence="2" id="KW-1003">Cell membrane</keyword>
<evidence type="ECO:0000256" key="12">
    <source>
        <dbReference type="ARBA" id="ARBA00023316"/>
    </source>
</evidence>
<keyword evidence="6" id="KW-0808">Transferase</keyword>
<evidence type="ECO:0000256" key="2">
    <source>
        <dbReference type="ARBA" id="ARBA00022475"/>
    </source>
</evidence>